<feature type="compositionally biased region" description="Basic and acidic residues" evidence="12">
    <location>
        <begin position="847"/>
        <end position="869"/>
    </location>
</feature>
<comment type="caution">
    <text evidence="14">The sequence shown here is derived from an EMBL/GenBank/DDBJ whole genome shotgun (WGS) entry which is preliminary data.</text>
</comment>
<dbReference type="InterPro" id="IPR050603">
    <property type="entry name" value="MYST_HAT"/>
</dbReference>
<protein>
    <recommendedName>
        <fullName evidence="3">histone acetyltransferase</fullName>
        <ecNumber evidence="3">2.3.1.48</ecNumber>
    </recommendedName>
</protein>
<feature type="compositionally biased region" description="Low complexity" evidence="12">
    <location>
        <begin position="350"/>
        <end position="362"/>
    </location>
</feature>
<dbReference type="Gene3D" id="3.30.60.60">
    <property type="entry name" value="N-acetyl transferase-like"/>
    <property type="match status" value="1"/>
</dbReference>
<feature type="compositionally biased region" description="Low complexity" evidence="12">
    <location>
        <begin position="1218"/>
        <end position="1240"/>
    </location>
</feature>
<keyword evidence="5" id="KW-0479">Metal-binding</keyword>
<dbReference type="OrthoDB" id="787137at2759"/>
<evidence type="ECO:0000256" key="9">
    <source>
        <dbReference type="ARBA" id="ARBA00022990"/>
    </source>
</evidence>
<feature type="compositionally biased region" description="Low complexity" evidence="12">
    <location>
        <begin position="543"/>
        <end position="554"/>
    </location>
</feature>
<accession>A0A6V7GYN0</accession>
<feature type="non-terminal residue" evidence="14">
    <location>
        <position position="1"/>
    </location>
</feature>
<dbReference type="FunFam" id="3.40.630.30:FF:000001">
    <property type="entry name" value="Histone acetyltransferase"/>
    <property type="match status" value="1"/>
</dbReference>
<dbReference type="PANTHER" id="PTHR10615">
    <property type="entry name" value="HISTONE ACETYLTRANSFERASE"/>
    <property type="match status" value="1"/>
</dbReference>
<feature type="region of interest" description="Disordered" evidence="12">
    <location>
        <begin position="1530"/>
        <end position="1564"/>
    </location>
</feature>
<feature type="compositionally biased region" description="Basic and acidic residues" evidence="12">
    <location>
        <begin position="464"/>
        <end position="473"/>
    </location>
</feature>
<dbReference type="Gene3D" id="3.40.630.30">
    <property type="match status" value="1"/>
</dbReference>
<evidence type="ECO:0000256" key="6">
    <source>
        <dbReference type="ARBA" id="ARBA00022771"/>
    </source>
</evidence>
<feature type="compositionally biased region" description="Polar residues" evidence="12">
    <location>
        <begin position="663"/>
        <end position="674"/>
    </location>
</feature>
<dbReference type="GO" id="GO:0070776">
    <property type="term" value="C:MOZ/MORF histone acetyltransferase complex"/>
    <property type="evidence" value="ECO:0007669"/>
    <property type="project" value="TreeGrafter"/>
</dbReference>
<keyword evidence="8" id="KW-0156">Chromatin regulator</keyword>
<dbReference type="GO" id="GO:0003712">
    <property type="term" value="F:transcription coregulator activity"/>
    <property type="evidence" value="ECO:0007669"/>
    <property type="project" value="TreeGrafter"/>
</dbReference>
<evidence type="ECO:0000256" key="7">
    <source>
        <dbReference type="ARBA" id="ARBA00022833"/>
    </source>
</evidence>
<feature type="region of interest" description="Disordered" evidence="12">
    <location>
        <begin position="346"/>
        <end position="1070"/>
    </location>
</feature>
<evidence type="ECO:0000256" key="2">
    <source>
        <dbReference type="ARBA" id="ARBA00010107"/>
    </source>
</evidence>
<evidence type="ECO:0000256" key="12">
    <source>
        <dbReference type="SAM" id="MobiDB-lite"/>
    </source>
</evidence>
<comment type="subcellular location">
    <subcellularLocation>
        <location evidence="1">Nucleus</location>
    </subcellularLocation>
</comment>
<feature type="compositionally biased region" description="Acidic residues" evidence="12">
    <location>
        <begin position="825"/>
        <end position="836"/>
    </location>
</feature>
<dbReference type="GO" id="GO:0005634">
    <property type="term" value="C:nucleus"/>
    <property type="evidence" value="ECO:0007669"/>
    <property type="project" value="UniProtKB-SubCell"/>
</dbReference>
<comment type="similarity">
    <text evidence="2">Belongs to the MYST (SAS/MOZ) family.</text>
</comment>
<feature type="domain" description="MYST-type HAT" evidence="13">
    <location>
        <begin position="58"/>
        <end position="339"/>
    </location>
</feature>
<dbReference type="InterPro" id="IPR036388">
    <property type="entry name" value="WH-like_DNA-bd_sf"/>
</dbReference>
<feature type="compositionally biased region" description="Polar residues" evidence="12">
    <location>
        <begin position="394"/>
        <end position="413"/>
    </location>
</feature>
<keyword evidence="9" id="KW-0007">Acetylation</keyword>
<dbReference type="CDD" id="cd22541">
    <property type="entry name" value="SP5_N"/>
    <property type="match status" value="1"/>
</dbReference>
<evidence type="ECO:0000256" key="10">
    <source>
        <dbReference type="ARBA" id="ARBA00023242"/>
    </source>
</evidence>
<keyword evidence="10" id="KW-0539">Nucleus</keyword>
<evidence type="ECO:0000256" key="5">
    <source>
        <dbReference type="ARBA" id="ARBA00022723"/>
    </source>
</evidence>
<dbReference type="Gene3D" id="1.10.10.10">
    <property type="entry name" value="Winged helix-like DNA-binding domain superfamily/Winged helix DNA-binding domain"/>
    <property type="match status" value="1"/>
</dbReference>
<proteinExistence type="inferred from homology"/>
<feature type="compositionally biased region" description="Low complexity" evidence="12">
    <location>
        <begin position="1544"/>
        <end position="1555"/>
    </location>
</feature>
<feature type="compositionally biased region" description="Polar residues" evidence="12">
    <location>
        <begin position="1252"/>
        <end position="1268"/>
    </location>
</feature>
<evidence type="ECO:0000313" key="14">
    <source>
        <dbReference type="EMBL" id="CAD1468833.1"/>
    </source>
</evidence>
<evidence type="ECO:0000313" key="15">
    <source>
        <dbReference type="Proteomes" id="UP000752696"/>
    </source>
</evidence>
<feature type="active site" description="Proton donor/acceptor" evidence="11">
    <location>
        <position position="235"/>
    </location>
</feature>
<evidence type="ECO:0000256" key="4">
    <source>
        <dbReference type="ARBA" id="ARBA00022679"/>
    </source>
</evidence>
<keyword evidence="6" id="KW-0863">Zinc-finger</keyword>
<dbReference type="Pfam" id="PF01853">
    <property type="entry name" value="MOZ_SAS"/>
    <property type="match status" value="1"/>
</dbReference>
<feature type="compositionally biased region" description="Basic and acidic residues" evidence="12">
    <location>
        <begin position="962"/>
        <end position="976"/>
    </location>
</feature>
<dbReference type="PANTHER" id="PTHR10615:SF217">
    <property type="entry name" value="HISTONE ACETYLTRANSFERASE"/>
    <property type="match status" value="1"/>
</dbReference>
<dbReference type="SUPFAM" id="SSF55729">
    <property type="entry name" value="Acyl-CoA N-acyltransferases (Nat)"/>
    <property type="match status" value="1"/>
</dbReference>
<dbReference type="GO" id="GO:0008270">
    <property type="term" value="F:zinc ion binding"/>
    <property type="evidence" value="ECO:0007669"/>
    <property type="project" value="UniProtKB-KW"/>
</dbReference>
<dbReference type="GO" id="GO:0003682">
    <property type="term" value="F:chromatin binding"/>
    <property type="evidence" value="ECO:0007669"/>
    <property type="project" value="TreeGrafter"/>
</dbReference>
<organism evidence="14 15">
    <name type="scientific">Heterotrigona itama</name>
    <dbReference type="NCBI Taxonomy" id="395501"/>
    <lineage>
        <taxon>Eukaryota</taxon>
        <taxon>Metazoa</taxon>
        <taxon>Ecdysozoa</taxon>
        <taxon>Arthropoda</taxon>
        <taxon>Hexapoda</taxon>
        <taxon>Insecta</taxon>
        <taxon>Pterygota</taxon>
        <taxon>Neoptera</taxon>
        <taxon>Endopterygota</taxon>
        <taxon>Hymenoptera</taxon>
        <taxon>Apocrita</taxon>
        <taxon>Aculeata</taxon>
        <taxon>Apoidea</taxon>
        <taxon>Anthophila</taxon>
        <taxon>Apidae</taxon>
        <taxon>Heterotrigona</taxon>
    </lineage>
</organism>
<evidence type="ECO:0000259" key="13">
    <source>
        <dbReference type="PROSITE" id="PS51726"/>
    </source>
</evidence>
<dbReference type="Pfam" id="PF17772">
    <property type="entry name" value="zf-MYST"/>
    <property type="match status" value="1"/>
</dbReference>
<evidence type="ECO:0000256" key="3">
    <source>
        <dbReference type="ARBA" id="ARBA00013184"/>
    </source>
</evidence>
<feature type="region of interest" description="Disordered" evidence="12">
    <location>
        <begin position="1152"/>
        <end position="1392"/>
    </location>
</feature>
<feature type="compositionally biased region" description="Basic and acidic residues" evidence="12">
    <location>
        <begin position="563"/>
        <end position="575"/>
    </location>
</feature>
<dbReference type="GO" id="GO:0006357">
    <property type="term" value="P:regulation of transcription by RNA polymerase II"/>
    <property type="evidence" value="ECO:0007669"/>
    <property type="project" value="TreeGrafter"/>
</dbReference>
<evidence type="ECO:0000256" key="11">
    <source>
        <dbReference type="PIRSR" id="PIRSR602717-51"/>
    </source>
</evidence>
<dbReference type="FunFam" id="3.30.60.60:FF:000001">
    <property type="entry name" value="Histone acetyltransferase"/>
    <property type="match status" value="1"/>
</dbReference>
<evidence type="ECO:0000256" key="1">
    <source>
        <dbReference type="ARBA" id="ARBA00004123"/>
    </source>
</evidence>
<keyword evidence="4" id="KW-0808">Transferase</keyword>
<gene>
    <name evidence="14" type="ORF">MHI_LOCUS74322</name>
</gene>
<keyword evidence="15" id="KW-1185">Reference proteome</keyword>
<feature type="compositionally biased region" description="Low complexity" evidence="12">
    <location>
        <begin position="1166"/>
        <end position="1211"/>
    </location>
</feature>
<dbReference type="InterPro" id="IPR002717">
    <property type="entry name" value="HAT_MYST-type"/>
</dbReference>
<keyword evidence="7" id="KW-0862">Zinc</keyword>
<dbReference type="Proteomes" id="UP000752696">
    <property type="component" value="Unassembled WGS sequence"/>
</dbReference>
<reference evidence="14" key="1">
    <citation type="submission" date="2020-07" db="EMBL/GenBank/DDBJ databases">
        <authorList>
            <person name="Nazaruddin N."/>
        </authorList>
    </citation>
    <scope>NUCLEOTIDE SEQUENCE</scope>
</reference>
<feature type="compositionally biased region" description="Low complexity" evidence="12">
    <location>
        <begin position="1302"/>
        <end position="1380"/>
    </location>
</feature>
<name>A0A6V7GYN0_9HYME</name>
<feature type="compositionally biased region" description="Basic and acidic residues" evidence="12">
    <location>
        <begin position="414"/>
        <end position="456"/>
    </location>
</feature>
<feature type="compositionally biased region" description="Low complexity" evidence="12">
    <location>
        <begin position="1269"/>
        <end position="1293"/>
    </location>
</feature>
<dbReference type="EMBL" id="CAJDYZ010001359">
    <property type="protein sequence ID" value="CAD1468833.1"/>
    <property type="molecule type" value="Genomic_DNA"/>
</dbReference>
<dbReference type="GO" id="GO:0040029">
    <property type="term" value="P:epigenetic regulation of gene expression"/>
    <property type="evidence" value="ECO:0007669"/>
    <property type="project" value="UniProtKB-ARBA"/>
</dbReference>
<dbReference type="InterPro" id="IPR016181">
    <property type="entry name" value="Acyl_CoA_acyltransferase"/>
</dbReference>
<dbReference type="PROSITE" id="PS51726">
    <property type="entry name" value="MYST_HAT"/>
    <property type="match status" value="1"/>
</dbReference>
<dbReference type="GO" id="GO:0010484">
    <property type="term" value="F:histone H3 acetyltransferase activity"/>
    <property type="evidence" value="ECO:0007669"/>
    <property type="project" value="TreeGrafter"/>
</dbReference>
<feature type="compositionally biased region" description="Low complexity" evidence="12">
    <location>
        <begin position="632"/>
        <end position="644"/>
    </location>
</feature>
<dbReference type="EC" id="2.3.1.48" evidence="3"/>
<evidence type="ECO:0000256" key="8">
    <source>
        <dbReference type="ARBA" id="ARBA00022853"/>
    </source>
</evidence>
<feature type="compositionally biased region" description="Low complexity" evidence="12">
    <location>
        <begin position="497"/>
        <end position="524"/>
    </location>
</feature>
<sequence length="1677" mass="183910">EPVLPQTLPPGVTQKDVELFKDARERAARLTAANGDGVETTTVVSLGNSTGNTGNTGSGVRNPAAIVFGRYEVETWYSSPFPQEYARLPKLFFCEFCLKYTKSRAVLDRHMDKCQWRHPPATEIYRCNGLSVFEIDGNVNKIYCQNLCLLAKLFLDHKTLYYDVEPFLFYAVTKNDKYGCHLVGYFSKEKHCPAQRYNVSCIMTLPQYQRQGFGRFLIEFSYLLSKVEGIPGTPEKPLSDLGRVSYHSFWKSVVLEYLDAHRNSTDIKLGDITKETGVSAHDIATAMQLLGFVRSVHLPGEGNSKVAVVVDWSKVDAHMAKIRKSSRIKLDPDCLRWIPLLTQIPNPYQSTEESGDTSSESSPVVEPKHVPTIVEKIQKVKIKKKPRGRRLGQRRSSPLKQKASTPKSSGQKDTISKDAKESRDAKTLKETRESKETNVAKEAKETRETKDTEKRSRNAVATENAKEAMEVETKSVATPSRNSRALAASKNVNSMNSTTSSTTTITTTTTTTTLTTTTTTTTTTMSRRRIRTPKTPLGSASVTTTMTTTTTSTTPLRKRKHSEKTEVEEKEERSEGSSSRKRTRESLREKEKDKEREREKEKLKERDKPKERDNHPKDKDKDSTNEVEKSSSSKAIESSVSSSVTQKPTKKQCKVDDILLKVTSRQSKLHLQTKQAKEKKNLEQSQCNGKEETKEVKTLPVSRRGRAKVEKEALKMPQLKPETPTKSDRPETPVILPPSLSPPPYSEETESLLSIKQQSSPVVAEQLLTTPAKKEVSNAAETVKNKDDVVEETDNADGGSTDDACGSTVLPEVEATASASPGEYEGGDEDEGEEEVPAPKLKSMTHAKSDLSGRTEKSEDNAHEKKLEDESNASFASKPTSESESAVLEEEVQRGEGQGEGEGAVDKGEGEAEREDEICSSETSKLVPDLSSPKEEEEIEKLKTVSQDVGSCREANGVSERLTLKNSKEELTRPKIETSPATPTERKESSSAVSNIASPETGPFTPQEKVLPIIEQQETTIHLQTHSEELKQNSPESGKTTPHLDNPGSVKRTPPSQPDLPSMGVYTPDSTTNSVHSLHYGQCDLDVSQLGLESPTSIASDLASQNSVERPPSALPSMPSSVSVPISVPMQITTPVTSAAVNISPQVQYADCSMPQHTPSTHVNIHPMHQPHTPQPLQQPRTPQSHTPQSMQTQSPQPLPQSHTPQPLPQSHTPQPLSQSHTPQSIPTQSPQPMRQSHTPQPLPPSHTPQPMQLSLAQQTQNQSMTHGQSQQQQSQAQQQQSQQQQQQSQTQSHSNKRASGSQTTHRSRSAQQSSRSHRTTPPTSHAQASSQGHTTSHATSHASHTSSHTSHTSSHTSHTTIAHTTHVPPQYQQSSSMSVPPVPHPHSHTHAAHSHNMAVISQGNYMAVASQTFPTQNTYVIQHRSSRSGAPTPCTTATNFYIQTSAMPPHSHTPAPSLSASGNHQTTNSCSLAKLQQLTNGLEMIPPTPPPAMNLTPPPPIPHTMTPPQTSRQLPTPPQVPLGYAKNYYNVNTVPPTTPGPPSRSTSRSSANANMPSLTQPYPSESLYRQTLDPGSTCPQMQSAASRVSPNVAINTNLMAQYGYRVAQPGTGYMNQAAQLGGFMNQASQLPVGVVNVPAPYPQDPHQQNPATVYTTYHGYINGGLMQPLNSSMRPR</sequence>
<feature type="compositionally biased region" description="Basic and acidic residues" evidence="12">
    <location>
        <begin position="584"/>
        <end position="631"/>
    </location>
</feature>
<feature type="compositionally biased region" description="Basic residues" evidence="12">
    <location>
        <begin position="379"/>
        <end position="393"/>
    </location>
</feature>
<dbReference type="InterPro" id="IPR040706">
    <property type="entry name" value="Zf-MYST"/>
</dbReference>
<feature type="compositionally biased region" description="Pro residues" evidence="12">
    <location>
        <begin position="735"/>
        <end position="745"/>
    </location>
</feature>